<evidence type="ECO:0000256" key="4">
    <source>
        <dbReference type="ARBA" id="ARBA00022692"/>
    </source>
</evidence>
<keyword evidence="6 9" id="KW-0333">Golgi apparatus</keyword>
<dbReference type="EC" id="2.8.2.-" evidence="9"/>
<dbReference type="Pfam" id="PF03567">
    <property type="entry name" value="Sulfotransfer_2"/>
    <property type="match status" value="1"/>
</dbReference>
<name>A0A0K2U0K6_LEPSM</name>
<evidence type="ECO:0000313" key="10">
    <source>
        <dbReference type="EMBL" id="CDW31773.1"/>
    </source>
</evidence>
<evidence type="ECO:0000256" key="8">
    <source>
        <dbReference type="ARBA" id="ARBA00023180"/>
    </source>
</evidence>
<dbReference type="InterPro" id="IPR005331">
    <property type="entry name" value="Sulfotransferase"/>
</dbReference>
<dbReference type="PANTHER" id="PTHR12137:SF54">
    <property type="entry name" value="CARBOHYDRATE SULFOTRANSFERASE"/>
    <property type="match status" value="1"/>
</dbReference>
<dbReference type="GO" id="GO:0000139">
    <property type="term" value="C:Golgi membrane"/>
    <property type="evidence" value="ECO:0007669"/>
    <property type="project" value="UniProtKB-SubCell"/>
</dbReference>
<dbReference type="PANTHER" id="PTHR12137">
    <property type="entry name" value="CARBOHYDRATE SULFOTRANSFERASE"/>
    <property type="match status" value="1"/>
</dbReference>
<keyword evidence="5 9" id="KW-1133">Transmembrane helix</keyword>
<keyword evidence="3 9" id="KW-0808">Transferase</keyword>
<evidence type="ECO:0000256" key="1">
    <source>
        <dbReference type="ARBA" id="ARBA00004323"/>
    </source>
</evidence>
<dbReference type="EMBL" id="HACA01014412">
    <property type="protein sequence ID" value="CDW31773.1"/>
    <property type="molecule type" value="Transcribed_RNA"/>
</dbReference>
<evidence type="ECO:0000256" key="5">
    <source>
        <dbReference type="ARBA" id="ARBA00022989"/>
    </source>
</evidence>
<reference evidence="10" key="1">
    <citation type="submission" date="2014-05" db="EMBL/GenBank/DDBJ databases">
        <authorList>
            <person name="Chronopoulou M."/>
        </authorList>
    </citation>
    <scope>NUCLEOTIDE SEQUENCE</scope>
    <source>
        <tissue evidence="10">Whole organism</tissue>
    </source>
</reference>
<dbReference type="GO" id="GO:0008146">
    <property type="term" value="F:sulfotransferase activity"/>
    <property type="evidence" value="ECO:0007669"/>
    <property type="project" value="InterPro"/>
</dbReference>
<dbReference type="InterPro" id="IPR018011">
    <property type="entry name" value="Carb_sulfotrans_8-10"/>
</dbReference>
<evidence type="ECO:0000256" key="3">
    <source>
        <dbReference type="ARBA" id="ARBA00022679"/>
    </source>
</evidence>
<dbReference type="AlphaFoldDB" id="A0A0K2U0K6"/>
<dbReference type="GO" id="GO:0016051">
    <property type="term" value="P:carbohydrate biosynthetic process"/>
    <property type="evidence" value="ECO:0007669"/>
    <property type="project" value="InterPro"/>
</dbReference>
<organism evidence="10">
    <name type="scientific">Lepeophtheirus salmonis</name>
    <name type="common">Salmon louse</name>
    <name type="synonym">Caligus salmonis</name>
    <dbReference type="NCBI Taxonomy" id="72036"/>
    <lineage>
        <taxon>Eukaryota</taxon>
        <taxon>Metazoa</taxon>
        <taxon>Ecdysozoa</taxon>
        <taxon>Arthropoda</taxon>
        <taxon>Crustacea</taxon>
        <taxon>Multicrustacea</taxon>
        <taxon>Hexanauplia</taxon>
        <taxon>Copepoda</taxon>
        <taxon>Siphonostomatoida</taxon>
        <taxon>Caligidae</taxon>
        <taxon>Lepeophtheirus</taxon>
    </lineage>
</organism>
<evidence type="ECO:0000256" key="9">
    <source>
        <dbReference type="RuleBase" id="RU364020"/>
    </source>
</evidence>
<keyword evidence="9" id="KW-0119">Carbohydrate metabolism</keyword>
<accession>A0A0K2U0K6</accession>
<feature type="non-terminal residue" evidence="10">
    <location>
        <position position="1"/>
    </location>
</feature>
<proteinExistence type="inferred from homology"/>
<keyword evidence="9" id="KW-0735">Signal-anchor</keyword>
<evidence type="ECO:0000256" key="6">
    <source>
        <dbReference type="ARBA" id="ARBA00023034"/>
    </source>
</evidence>
<keyword evidence="8 9" id="KW-0325">Glycoprotein</keyword>
<protein>
    <recommendedName>
        <fullName evidence="9">Carbohydrate sulfotransferase</fullName>
        <ecNumber evidence="9">2.8.2.-</ecNumber>
    </recommendedName>
</protein>
<evidence type="ECO:0000256" key="7">
    <source>
        <dbReference type="ARBA" id="ARBA00023136"/>
    </source>
</evidence>
<sequence>GSTKIYSILALLFIYWICFKILYSKTFLQNVFQTQIPHSSPRVSKMTQRRQWIKDTCQDLGKEIGLFEFRERKGVKTSVRQIINGDNFIRETKTKTIYCFAHKVATSSMFYIYSHIQNDSKFLHEIKMKKKIAFMIKFKLSLPSKDVRRLSSSHYTYLIHRHPYERLISGYLDRIVNNNCSYQAKETYEGVYKKKLNGTCIPKIPSFVQFVRLIIEQERISASYINDHWRPIYNLCSPCLIDFDGIYKMDEIKELLKESGMNKSFWEKIPKFNEKKGSSIQKPIRLYYSKLSCVDLNKLRKVYELDFKLFQYDDTEYFDICQDIHK</sequence>
<keyword evidence="4 9" id="KW-0812">Transmembrane</keyword>
<keyword evidence="7 9" id="KW-0472">Membrane</keyword>
<comment type="similarity">
    <text evidence="2 9">Belongs to the sulfotransferase 2 family.</text>
</comment>
<feature type="transmembrane region" description="Helical" evidence="9">
    <location>
        <begin position="6"/>
        <end position="23"/>
    </location>
</feature>
<comment type="subcellular location">
    <subcellularLocation>
        <location evidence="1 9">Golgi apparatus membrane</location>
        <topology evidence="1 9">Single-pass type II membrane protein</topology>
    </subcellularLocation>
</comment>
<evidence type="ECO:0000256" key="2">
    <source>
        <dbReference type="ARBA" id="ARBA00006339"/>
    </source>
</evidence>
<dbReference type="OrthoDB" id="2019940at2759"/>